<dbReference type="SUPFAM" id="SSF52540">
    <property type="entry name" value="P-loop containing nucleoside triphosphate hydrolases"/>
    <property type="match status" value="1"/>
</dbReference>
<protein>
    <submittedName>
        <fullName evidence="3">ATP-binding protein</fullName>
    </submittedName>
</protein>
<dbReference type="EMBL" id="RZUG01000004">
    <property type="protein sequence ID" value="KAA8825891.1"/>
    <property type="molecule type" value="Genomic_DNA"/>
</dbReference>
<evidence type="ECO:0000313" key="4">
    <source>
        <dbReference type="Proteomes" id="UP000326251"/>
    </source>
</evidence>
<dbReference type="Proteomes" id="UP000326251">
    <property type="component" value="Unassembled WGS sequence"/>
</dbReference>
<accession>A0A5J5E9M8</accession>
<evidence type="ECO:0000259" key="2">
    <source>
        <dbReference type="Pfam" id="PF13635"/>
    </source>
</evidence>
<sequence length="413" mass="46153">MMAEALKARPMYLDKLLAVKDNGLIKVVTGMRRCGKSSLLALLSQRLVDDGVPADHVISINLESFQYSAFDYAQLYRHLDGLMQTGGRYYLLLDEVQLIDGWEKAINALRVDKDADIYLTGSNAHLLSSQLATLLSGRHIEIRVFPLSFSEFLQYTGLGASPADRASAFDRYTRYGGLPPVVDQGANQSLAHTVLSGIYDTILVRDIAQYLQIRNPMVFNDVARYLADTAGSPVSINKIEHRLKSARRTTANETIERYISGLLDAFLFYRAQRINVKGGDYLQGLNKYYPADLGIKNMLLGYPAGDFGFLLENVVHNELRTRGYEVQVGKMDGLEIDFVATRTRDDLTLERLFIQVSASILDTHTRERELEPLRRLGNAGLSGRRIVLTLDTFGLGSMNDGVDVINAVDWLTM</sequence>
<name>A0A5J5E9M8_9BIFI</name>
<dbReference type="AlphaFoldDB" id="A0A5J5E9M8"/>
<dbReference type="InterPro" id="IPR027417">
    <property type="entry name" value="P-loop_NTPase"/>
</dbReference>
<proteinExistence type="predicted"/>
<dbReference type="PANTHER" id="PTHR33295:SF20">
    <property type="entry name" value="ATPASE"/>
    <property type="match status" value="1"/>
</dbReference>
<reference evidence="3 4" key="1">
    <citation type="journal article" date="2019" name="Syst. Appl. Microbiol.">
        <title>Characterization of Bifidobacterium species in feaces of the Egyptian fruit bat: Description of B. vespertilionis sp. nov. and B. rousetti sp. nov.</title>
        <authorList>
            <person name="Modesto M."/>
            <person name="Satti M."/>
            <person name="Watanabe K."/>
            <person name="Puglisi E."/>
            <person name="Morelli L."/>
            <person name="Huang C.-H."/>
            <person name="Liou J.-S."/>
            <person name="Miyashita M."/>
            <person name="Tamura T."/>
            <person name="Saito S."/>
            <person name="Mori K."/>
            <person name="Huang L."/>
            <person name="Sciavilla P."/>
            <person name="Sandri C."/>
            <person name="Spiezio C."/>
            <person name="Vitali F."/>
            <person name="Cavalieri D."/>
            <person name="Perpetuini G."/>
            <person name="Tofalo R."/>
            <person name="Bonetti A."/>
            <person name="Arita M."/>
            <person name="Mattarelli P."/>
        </authorList>
    </citation>
    <scope>NUCLEOTIDE SEQUENCE [LARGE SCALE GENOMIC DNA]</scope>
    <source>
        <strain evidence="3 4">RST19</strain>
    </source>
</reference>
<dbReference type="PANTHER" id="PTHR33295">
    <property type="entry name" value="ATPASE"/>
    <property type="match status" value="1"/>
</dbReference>
<evidence type="ECO:0000313" key="3">
    <source>
        <dbReference type="EMBL" id="KAA8825891.1"/>
    </source>
</evidence>
<organism evidence="3 4">
    <name type="scientific">Bifidobacterium reuteri</name>
    <dbReference type="NCBI Taxonomy" id="983706"/>
    <lineage>
        <taxon>Bacteria</taxon>
        <taxon>Bacillati</taxon>
        <taxon>Actinomycetota</taxon>
        <taxon>Actinomycetes</taxon>
        <taxon>Bifidobacteriales</taxon>
        <taxon>Bifidobacteriaceae</taxon>
        <taxon>Bifidobacterium</taxon>
    </lineage>
</organism>
<dbReference type="Pfam" id="PF13635">
    <property type="entry name" value="DUF4143"/>
    <property type="match status" value="1"/>
</dbReference>
<evidence type="ECO:0000259" key="1">
    <source>
        <dbReference type="Pfam" id="PF13173"/>
    </source>
</evidence>
<keyword evidence="3" id="KW-0067">ATP-binding</keyword>
<dbReference type="RefSeq" id="WP_150335378.1">
    <property type="nucleotide sequence ID" value="NZ_RZUG01000004.1"/>
</dbReference>
<dbReference type="Pfam" id="PF13173">
    <property type="entry name" value="AAA_14"/>
    <property type="match status" value="1"/>
</dbReference>
<feature type="domain" description="DUF4143" evidence="2">
    <location>
        <begin position="205"/>
        <end position="344"/>
    </location>
</feature>
<comment type="caution">
    <text evidence="3">The sequence shown here is derived from an EMBL/GenBank/DDBJ whole genome shotgun (WGS) entry which is preliminary data.</text>
</comment>
<gene>
    <name evidence="3" type="ORF">EMO92_03820</name>
</gene>
<dbReference type="InterPro" id="IPR025420">
    <property type="entry name" value="DUF4143"/>
</dbReference>
<dbReference type="GO" id="GO:0005524">
    <property type="term" value="F:ATP binding"/>
    <property type="evidence" value="ECO:0007669"/>
    <property type="project" value="UniProtKB-KW"/>
</dbReference>
<feature type="domain" description="AAA" evidence="1">
    <location>
        <begin position="25"/>
        <end position="153"/>
    </location>
</feature>
<dbReference type="InterPro" id="IPR041682">
    <property type="entry name" value="AAA_14"/>
</dbReference>
<keyword evidence="3" id="KW-0547">Nucleotide-binding</keyword>